<dbReference type="PANTHER" id="PTHR46193:SF10">
    <property type="entry name" value="6-PHOSPHOGLUCONATE PHOSPHATASE"/>
    <property type="match status" value="1"/>
</dbReference>
<reference evidence="5 6" key="1">
    <citation type="submission" date="2016-10" db="EMBL/GenBank/DDBJ databases">
        <title>The Draft Genome Sequence of the Potato Rhizosphere Bacteria Ochrobactrum sp. IPA7.2.</title>
        <authorList>
            <person name="Gogoleva N.E."/>
            <person name="Khlopko Y.A."/>
            <person name="Burygin G.L."/>
            <person name="Plotnikov A.O."/>
        </authorList>
    </citation>
    <scope>NUCLEOTIDE SEQUENCE [LARGE SCALE GENOMIC DNA]</scope>
    <source>
        <strain evidence="5 6">IPA7.2</strain>
    </source>
</reference>
<dbReference type="RefSeq" id="WP_071634406.1">
    <property type="nucleotide sequence ID" value="NZ_MOEC01000053.1"/>
</dbReference>
<comment type="cofactor">
    <cofactor evidence="1">
        <name>Mg(2+)</name>
        <dbReference type="ChEBI" id="CHEBI:18420"/>
    </cofactor>
</comment>
<sequence length="235" mass="25011">MALTLQQDYSGAFELVIFDCDGVLIDSEVIGCGAVAELLSRYGVPTELEYALRTFLGRPASAVTDEFSRRSGKALPPDFVTNWRKCLFDRFDQELVAIEGMSEAVRSIPLPRCIASSSDVERLDISLKKTGLLSLFEGNIFSASMVKRGKPAPDLFLFAAEKMGAAPSRCIVVEDSPSGVQAAKAAGMAAIGFTGGSHYAVLDNGTALRDAGADHILSDAALLPSLLKDISSDAR</sequence>
<accession>A0A1J6HQF9</accession>
<dbReference type="InterPro" id="IPR051600">
    <property type="entry name" value="Beta-PGM-like"/>
</dbReference>
<keyword evidence="6" id="KW-1185">Reference proteome</keyword>
<dbReference type="PANTHER" id="PTHR46193">
    <property type="entry name" value="6-PHOSPHOGLUCONATE PHOSPHATASE"/>
    <property type="match status" value="1"/>
</dbReference>
<gene>
    <name evidence="5" type="ORF">BLA27_26825</name>
</gene>
<evidence type="ECO:0000256" key="1">
    <source>
        <dbReference type="ARBA" id="ARBA00001946"/>
    </source>
</evidence>
<evidence type="ECO:0000256" key="3">
    <source>
        <dbReference type="ARBA" id="ARBA00022723"/>
    </source>
</evidence>
<organism evidence="5 6">
    <name type="scientific">Brucella cytisi</name>
    <dbReference type="NCBI Taxonomy" id="407152"/>
    <lineage>
        <taxon>Bacteria</taxon>
        <taxon>Pseudomonadati</taxon>
        <taxon>Pseudomonadota</taxon>
        <taxon>Alphaproteobacteria</taxon>
        <taxon>Hyphomicrobiales</taxon>
        <taxon>Brucellaceae</taxon>
        <taxon>Brucella/Ochrobactrum group</taxon>
        <taxon>Brucella</taxon>
    </lineage>
</organism>
<comment type="caution">
    <text evidence="5">The sequence shown here is derived from an EMBL/GenBank/DDBJ whole genome shotgun (WGS) entry which is preliminary data.</text>
</comment>
<evidence type="ECO:0000313" key="6">
    <source>
        <dbReference type="Proteomes" id="UP000182985"/>
    </source>
</evidence>
<dbReference type="Pfam" id="PF13419">
    <property type="entry name" value="HAD_2"/>
    <property type="match status" value="1"/>
</dbReference>
<dbReference type="Proteomes" id="UP000182985">
    <property type="component" value="Unassembled WGS sequence"/>
</dbReference>
<protein>
    <submittedName>
        <fullName evidence="5">Uncharacterized protein</fullName>
    </submittedName>
</protein>
<keyword evidence="4" id="KW-0460">Magnesium</keyword>
<dbReference type="SFLD" id="SFLDG01129">
    <property type="entry name" value="C1.5:_HAD__Beta-PGM__Phosphata"/>
    <property type="match status" value="1"/>
</dbReference>
<dbReference type="SFLD" id="SFLDS00003">
    <property type="entry name" value="Haloacid_Dehalogenase"/>
    <property type="match status" value="1"/>
</dbReference>
<dbReference type="Gene3D" id="3.40.50.1000">
    <property type="entry name" value="HAD superfamily/HAD-like"/>
    <property type="match status" value="1"/>
</dbReference>
<dbReference type="InterPro" id="IPR023198">
    <property type="entry name" value="PGP-like_dom2"/>
</dbReference>
<dbReference type="AlphaFoldDB" id="A0A1J6HQF9"/>
<evidence type="ECO:0000313" key="5">
    <source>
        <dbReference type="EMBL" id="OIS90415.1"/>
    </source>
</evidence>
<dbReference type="InterPro" id="IPR041492">
    <property type="entry name" value="HAD_2"/>
</dbReference>
<dbReference type="NCBIfam" id="TIGR01509">
    <property type="entry name" value="HAD-SF-IA-v3"/>
    <property type="match status" value="1"/>
</dbReference>
<dbReference type="InterPro" id="IPR023214">
    <property type="entry name" value="HAD_sf"/>
</dbReference>
<evidence type="ECO:0000256" key="2">
    <source>
        <dbReference type="ARBA" id="ARBA00006171"/>
    </source>
</evidence>
<name>A0A1J6HQF9_9HYPH</name>
<dbReference type="GO" id="GO:0046872">
    <property type="term" value="F:metal ion binding"/>
    <property type="evidence" value="ECO:0007669"/>
    <property type="project" value="UniProtKB-KW"/>
</dbReference>
<dbReference type="CDD" id="cd07526">
    <property type="entry name" value="HAD_BPGM_like"/>
    <property type="match status" value="1"/>
</dbReference>
<dbReference type="GO" id="GO:0003824">
    <property type="term" value="F:catalytic activity"/>
    <property type="evidence" value="ECO:0007669"/>
    <property type="project" value="UniProtKB-ARBA"/>
</dbReference>
<dbReference type="EMBL" id="MOEC01000053">
    <property type="protein sequence ID" value="OIS90415.1"/>
    <property type="molecule type" value="Genomic_DNA"/>
</dbReference>
<dbReference type="SUPFAM" id="SSF56784">
    <property type="entry name" value="HAD-like"/>
    <property type="match status" value="1"/>
</dbReference>
<dbReference type="InterPro" id="IPR006439">
    <property type="entry name" value="HAD-SF_hydro_IA"/>
</dbReference>
<dbReference type="SFLD" id="SFLDG01135">
    <property type="entry name" value="C1.5.6:_HAD__Beta-PGM__Phospha"/>
    <property type="match status" value="1"/>
</dbReference>
<dbReference type="InterPro" id="IPR036412">
    <property type="entry name" value="HAD-like_sf"/>
</dbReference>
<evidence type="ECO:0000256" key="4">
    <source>
        <dbReference type="ARBA" id="ARBA00022842"/>
    </source>
</evidence>
<dbReference type="OrthoDB" id="9797743at2"/>
<dbReference type="Gene3D" id="1.10.150.240">
    <property type="entry name" value="Putative phosphatase, domain 2"/>
    <property type="match status" value="1"/>
</dbReference>
<proteinExistence type="inferred from homology"/>
<keyword evidence="3" id="KW-0479">Metal-binding</keyword>
<comment type="similarity">
    <text evidence="2">Belongs to the HAD-like hydrolase superfamily. CbbY/CbbZ/Gph/YieH family.</text>
</comment>